<feature type="chain" id="PRO_5012326841" evidence="1">
    <location>
        <begin position="23"/>
        <end position="361"/>
    </location>
</feature>
<accession>A0A1X7AM66</accession>
<gene>
    <name evidence="2" type="ORF">EHSB41UT_02287</name>
</gene>
<organism evidence="2 3">
    <name type="scientific">Parendozoicomonas haliclonae</name>
    <dbReference type="NCBI Taxonomy" id="1960125"/>
    <lineage>
        <taxon>Bacteria</taxon>
        <taxon>Pseudomonadati</taxon>
        <taxon>Pseudomonadota</taxon>
        <taxon>Gammaproteobacteria</taxon>
        <taxon>Oceanospirillales</taxon>
        <taxon>Endozoicomonadaceae</taxon>
        <taxon>Parendozoicomonas</taxon>
    </lineage>
</organism>
<dbReference type="RefSeq" id="WP_165767230.1">
    <property type="nucleotide sequence ID" value="NZ_CBCSCN010000003.1"/>
</dbReference>
<sequence length="361" mass="38974">MIKHTSASLAAVIAACSGLAQAGGFEGDSLPIDQLFVEGNNLNISGAYVKAYDTGRYADALGGGNAGKPYDNFVVPRMSYKHQWDENWSSAVMYNQPYLLKADYKQGAYAGQKGEINSDQLTFLARYQMENDISVYGGIRMLKTDVSGELPSTLVPGGYSLKLSDTTDYGYVLGAAYQIPNIALLASLTYTTAIKQKFSTTETSILGTAQSKTTIEMPKSVTLDFETGVAADTLLFASIRWVEWKESVIAPEQYQMLFGEPLNSHKKNIFTYTLGLGHQLDENWSLAALASYEGKDGGGVTALATTDGYKSLGGIVSYSTGPVTLSAGLDYYVAYGGTDELGTRFKDEKGVTGLFSLDYNF</sequence>
<evidence type="ECO:0000256" key="1">
    <source>
        <dbReference type="SAM" id="SignalP"/>
    </source>
</evidence>
<protein>
    <submittedName>
        <fullName evidence="2">Outer membrane protein transport protein (OMPP1/FadL/TodX)</fullName>
    </submittedName>
</protein>
<dbReference type="PROSITE" id="PS51257">
    <property type="entry name" value="PROKAR_LIPOPROTEIN"/>
    <property type="match status" value="1"/>
</dbReference>
<reference evidence="2 3" key="1">
    <citation type="submission" date="2017-03" db="EMBL/GenBank/DDBJ databases">
        <authorList>
            <person name="Afonso C.L."/>
            <person name="Miller P.J."/>
            <person name="Scott M.A."/>
            <person name="Spackman E."/>
            <person name="Goraichik I."/>
            <person name="Dimitrov K.M."/>
            <person name="Suarez D.L."/>
            <person name="Swayne D.E."/>
        </authorList>
    </citation>
    <scope>NUCLEOTIDE SEQUENCE [LARGE SCALE GENOMIC DNA]</scope>
    <source>
        <strain evidence="2">SB41UT1</strain>
    </source>
</reference>
<evidence type="ECO:0000313" key="2">
    <source>
        <dbReference type="EMBL" id="SMA47032.1"/>
    </source>
</evidence>
<feature type="signal peptide" evidence="1">
    <location>
        <begin position="1"/>
        <end position="22"/>
    </location>
</feature>
<name>A0A1X7AM66_9GAMM</name>
<dbReference type="SUPFAM" id="SSF56935">
    <property type="entry name" value="Porins"/>
    <property type="match status" value="1"/>
</dbReference>
<proteinExistence type="predicted"/>
<evidence type="ECO:0000313" key="3">
    <source>
        <dbReference type="Proteomes" id="UP000196573"/>
    </source>
</evidence>
<keyword evidence="3" id="KW-1185">Reference proteome</keyword>
<dbReference type="Gene3D" id="2.40.160.60">
    <property type="entry name" value="Outer membrane protein transport protein (OMPP1/FadL/TodX)"/>
    <property type="match status" value="1"/>
</dbReference>
<dbReference type="Proteomes" id="UP000196573">
    <property type="component" value="Unassembled WGS sequence"/>
</dbReference>
<dbReference type="AlphaFoldDB" id="A0A1X7AM66"/>
<keyword evidence="1" id="KW-0732">Signal</keyword>
<dbReference type="EMBL" id="FWPT01000005">
    <property type="protein sequence ID" value="SMA47032.1"/>
    <property type="molecule type" value="Genomic_DNA"/>
</dbReference>